<organism evidence="4 5">
    <name type="scientific">Blepharisma stoltei</name>
    <dbReference type="NCBI Taxonomy" id="1481888"/>
    <lineage>
        <taxon>Eukaryota</taxon>
        <taxon>Sar</taxon>
        <taxon>Alveolata</taxon>
        <taxon>Ciliophora</taxon>
        <taxon>Postciliodesmatophora</taxon>
        <taxon>Heterotrichea</taxon>
        <taxon>Heterotrichida</taxon>
        <taxon>Blepharismidae</taxon>
        <taxon>Blepharisma</taxon>
    </lineage>
</organism>
<dbReference type="Gene3D" id="1.10.30.10">
    <property type="entry name" value="High mobility group box domain"/>
    <property type="match status" value="1"/>
</dbReference>
<feature type="region of interest" description="Disordered" evidence="2">
    <location>
        <begin position="397"/>
        <end position="513"/>
    </location>
</feature>
<keyword evidence="1" id="KW-0238">DNA-binding</keyword>
<evidence type="ECO:0000256" key="2">
    <source>
        <dbReference type="SAM" id="MobiDB-lite"/>
    </source>
</evidence>
<dbReference type="InterPro" id="IPR036910">
    <property type="entry name" value="HMG_box_dom_sf"/>
</dbReference>
<gene>
    <name evidence="4" type="ORF">BSTOLATCC_MIC30611</name>
</gene>
<evidence type="ECO:0000313" key="5">
    <source>
        <dbReference type="Proteomes" id="UP001162131"/>
    </source>
</evidence>
<feature type="domain" description="HMG box" evidence="3">
    <location>
        <begin position="506"/>
        <end position="565"/>
    </location>
</feature>
<dbReference type="InterPro" id="IPR011047">
    <property type="entry name" value="Quinoprotein_ADH-like_sf"/>
</dbReference>
<proteinExistence type="predicted"/>
<keyword evidence="5" id="KW-1185">Reference proteome</keyword>
<dbReference type="EMBL" id="CAJZBQ010000030">
    <property type="protein sequence ID" value="CAG9322236.1"/>
    <property type="molecule type" value="Genomic_DNA"/>
</dbReference>
<keyword evidence="1" id="KW-0539">Nucleus</keyword>
<feature type="compositionally biased region" description="Basic and acidic residues" evidence="2">
    <location>
        <begin position="492"/>
        <end position="508"/>
    </location>
</feature>
<feature type="compositionally biased region" description="Low complexity" evidence="2">
    <location>
        <begin position="480"/>
        <end position="489"/>
    </location>
</feature>
<name>A0AAU9J5M8_9CILI</name>
<dbReference type="PROSITE" id="PS50118">
    <property type="entry name" value="HMG_BOX_2"/>
    <property type="match status" value="1"/>
</dbReference>
<dbReference type="InterPro" id="IPR015943">
    <property type="entry name" value="WD40/YVTN_repeat-like_dom_sf"/>
</dbReference>
<evidence type="ECO:0000313" key="4">
    <source>
        <dbReference type="EMBL" id="CAG9322236.1"/>
    </source>
</evidence>
<dbReference type="GO" id="GO:0005634">
    <property type="term" value="C:nucleus"/>
    <property type="evidence" value="ECO:0007669"/>
    <property type="project" value="UniProtKB-UniRule"/>
</dbReference>
<dbReference type="Pfam" id="PF00505">
    <property type="entry name" value="HMG_box"/>
    <property type="match status" value="1"/>
</dbReference>
<dbReference type="GO" id="GO:0003677">
    <property type="term" value="F:DNA binding"/>
    <property type="evidence" value="ECO:0007669"/>
    <property type="project" value="UniProtKB-UniRule"/>
</dbReference>
<feature type="compositionally biased region" description="Basic and acidic residues" evidence="2">
    <location>
        <begin position="420"/>
        <end position="456"/>
    </location>
</feature>
<dbReference type="SUPFAM" id="SSF47095">
    <property type="entry name" value="HMG-box"/>
    <property type="match status" value="1"/>
</dbReference>
<dbReference type="Proteomes" id="UP001162131">
    <property type="component" value="Unassembled WGS sequence"/>
</dbReference>
<dbReference type="SUPFAM" id="SSF50998">
    <property type="entry name" value="Quinoprotein alcohol dehydrogenase-like"/>
    <property type="match status" value="1"/>
</dbReference>
<dbReference type="Gene3D" id="2.130.10.10">
    <property type="entry name" value="YVTN repeat-like/Quinoprotein amine dehydrogenase"/>
    <property type="match status" value="1"/>
</dbReference>
<evidence type="ECO:0000259" key="3">
    <source>
        <dbReference type="PROSITE" id="PS50118"/>
    </source>
</evidence>
<evidence type="ECO:0000256" key="1">
    <source>
        <dbReference type="PROSITE-ProRule" id="PRU00267"/>
    </source>
</evidence>
<accession>A0AAU9J5M8</accession>
<reference evidence="4" key="1">
    <citation type="submission" date="2021-09" db="EMBL/GenBank/DDBJ databases">
        <authorList>
            <consortium name="AG Swart"/>
            <person name="Singh M."/>
            <person name="Singh A."/>
            <person name="Seah K."/>
            <person name="Emmerich C."/>
        </authorList>
    </citation>
    <scope>NUCLEOTIDE SEQUENCE</scope>
    <source>
        <strain evidence="4">ATCC30299</strain>
    </source>
</reference>
<dbReference type="AlphaFoldDB" id="A0AAU9J5M8"/>
<dbReference type="InterPro" id="IPR009071">
    <property type="entry name" value="HMG_box_dom"/>
</dbReference>
<feature type="DNA-binding region" description="HMG box" evidence="1">
    <location>
        <begin position="506"/>
        <end position="565"/>
    </location>
</feature>
<comment type="caution">
    <text evidence="4">The sequence shown here is derived from an EMBL/GenBank/DDBJ whole genome shotgun (WGS) entry which is preliminary data.</text>
</comment>
<sequence length="565" mass="63470">MGNEQSHDFSQCGEHRPRAANTVLNRPCQVLIQLSSDIPQIKRSKILLSYITNDNIIIAVDAHGASSYILESGTQREQYILEHPNYVVSAYYSHDNLILALNIGIFVILDSNLLSFVKEIKPLALLPGIITAMCEGPGNLLIAGHSSGDVTMWDIQSGKIIDEFHSGYPPTAVSSMVYSHKYSVIITGFDNLSVRSTMLANIKPVRAFSTKTDRRVVDLPGINGRCSGLAVYDQRNIVVGLDSTNRTLFVWDFIGGYQLLATEIPPIFDRNMPIVLQSISTFADDDSIAIGFSNNKVVWGEILYDDSQLKYFFKWKGKSSIDRDGEPSTIHYCRHLDSFAIGNSKSQVYVFHNLSDLFYQNSKAPPMFSLKSYQPKVQKLEKQENLPIVSVGPFQIKPRGSSVHKDEEQEKVQPINNVIEEQKAPRTVSEETLKKIRERVEGKKKPKKVEEPKAEATDPLDTQKPVEVKSPEAKEPAEIPQPIQTTLPQPAKPEESPSKSPPKPEIKKKITPFQRFVQSKKSEFLSEDPSLTHKQIVLKATELWGLLNEQEKHLYEEDRAPDLTS</sequence>
<protein>
    <recommendedName>
        <fullName evidence="3">HMG box domain-containing protein</fullName>
    </recommendedName>
</protein>
<feature type="compositionally biased region" description="Basic and acidic residues" evidence="2">
    <location>
        <begin position="464"/>
        <end position="477"/>
    </location>
</feature>